<dbReference type="InterPro" id="IPR020846">
    <property type="entry name" value="MFS_dom"/>
</dbReference>
<name>A0A192GZJ1_9LACO</name>
<dbReference type="GO" id="GO:0005886">
    <property type="term" value="C:plasma membrane"/>
    <property type="evidence" value="ECO:0007669"/>
    <property type="project" value="UniProtKB-SubCell"/>
</dbReference>
<dbReference type="SUPFAM" id="SSF103473">
    <property type="entry name" value="MFS general substrate transporter"/>
    <property type="match status" value="1"/>
</dbReference>
<dbReference type="RefSeq" id="WP_068279282.1">
    <property type="nucleotide sequence ID" value="NZ_CP014873.1"/>
</dbReference>
<reference evidence="7 8" key="1">
    <citation type="submission" date="2016-03" db="EMBL/GenBank/DDBJ databases">
        <title>Pediococcus and Lactobacillus from brewery environment - whole genome sequencing and assembly.</title>
        <authorList>
            <person name="Behr J."/>
            <person name="Geissler A.J."/>
            <person name="Vogel R.F."/>
        </authorList>
    </citation>
    <scope>NUCLEOTIDE SEQUENCE [LARGE SCALE GENOMIC DNA]</scope>
    <source>
        <strain evidence="7 8">TMW 1.1989</strain>
    </source>
</reference>
<comment type="similarity">
    <text evidence="2">Belongs to the major facilitator superfamily.</text>
</comment>
<dbReference type="PANTHER" id="PTHR23514:SF3">
    <property type="entry name" value="BYPASS OF STOP CODON PROTEIN 6"/>
    <property type="match status" value="1"/>
</dbReference>
<keyword evidence="3" id="KW-0813">Transport</keyword>
<dbReference type="OrthoDB" id="7066727at2"/>
<dbReference type="InterPro" id="IPR036259">
    <property type="entry name" value="MFS_trans_sf"/>
</dbReference>
<dbReference type="GeneID" id="42981348"/>
<dbReference type="Proteomes" id="UP000078582">
    <property type="component" value="Chromosome"/>
</dbReference>
<dbReference type="GO" id="GO:0022857">
    <property type="term" value="F:transmembrane transporter activity"/>
    <property type="evidence" value="ECO:0007669"/>
    <property type="project" value="InterPro"/>
</dbReference>
<dbReference type="PROSITE" id="PS50850">
    <property type="entry name" value="MFS"/>
    <property type="match status" value="1"/>
</dbReference>
<evidence type="ECO:0000256" key="6">
    <source>
        <dbReference type="ARBA" id="ARBA00023136"/>
    </source>
</evidence>
<dbReference type="InterPro" id="IPR051788">
    <property type="entry name" value="MFS_Transporter"/>
</dbReference>
<evidence type="ECO:0000256" key="5">
    <source>
        <dbReference type="ARBA" id="ARBA00022989"/>
    </source>
</evidence>
<evidence type="ECO:0000313" key="7">
    <source>
        <dbReference type="EMBL" id="ANK61954.1"/>
    </source>
</evidence>
<evidence type="ECO:0000256" key="3">
    <source>
        <dbReference type="ARBA" id="ARBA00022448"/>
    </source>
</evidence>
<dbReference type="EMBL" id="CP014873">
    <property type="protein sequence ID" value="ANK61954.1"/>
    <property type="molecule type" value="Genomic_DNA"/>
</dbReference>
<proteinExistence type="inferred from homology"/>
<comment type="subcellular location">
    <subcellularLocation>
        <location evidence="1">Cell membrane</location>
        <topology evidence="1">Multi-pass membrane protein</topology>
    </subcellularLocation>
</comment>
<dbReference type="Gene3D" id="1.20.1250.20">
    <property type="entry name" value="MFS general substrate transporter like domains"/>
    <property type="match status" value="2"/>
</dbReference>
<evidence type="ECO:0000256" key="4">
    <source>
        <dbReference type="ARBA" id="ARBA00022692"/>
    </source>
</evidence>
<keyword evidence="4" id="KW-0812">Transmembrane</keyword>
<accession>A0A192GZJ1</accession>
<dbReference type="InterPro" id="IPR005829">
    <property type="entry name" value="Sugar_transporter_CS"/>
</dbReference>
<protein>
    <submittedName>
        <fullName evidence="7">MFS transporter</fullName>
    </submittedName>
</protein>
<gene>
    <name evidence="7" type="ORF">AYR53_03720</name>
</gene>
<dbReference type="InterPro" id="IPR011701">
    <property type="entry name" value="MFS"/>
</dbReference>
<dbReference type="PROSITE" id="PS00216">
    <property type="entry name" value="SUGAR_TRANSPORT_1"/>
    <property type="match status" value="1"/>
</dbReference>
<dbReference type="AlphaFoldDB" id="A0A192GZJ1"/>
<evidence type="ECO:0000256" key="1">
    <source>
        <dbReference type="ARBA" id="ARBA00004651"/>
    </source>
</evidence>
<evidence type="ECO:0000313" key="8">
    <source>
        <dbReference type="Proteomes" id="UP000078582"/>
    </source>
</evidence>
<organism evidence="7 8">
    <name type="scientific">Loigolactobacillus backii</name>
    <dbReference type="NCBI Taxonomy" id="375175"/>
    <lineage>
        <taxon>Bacteria</taxon>
        <taxon>Bacillati</taxon>
        <taxon>Bacillota</taxon>
        <taxon>Bacilli</taxon>
        <taxon>Lactobacillales</taxon>
        <taxon>Lactobacillaceae</taxon>
        <taxon>Loigolactobacillus</taxon>
    </lineage>
</organism>
<evidence type="ECO:0000256" key="2">
    <source>
        <dbReference type="ARBA" id="ARBA00008335"/>
    </source>
</evidence>
<keyword evidence="5" id="KW-1133">Transmembrane helix</keyword>
<keyword evidence="6" id="KW-0472">Membrane</keyword>
<dbReference type="Pfam" id="PF07690">
    <property type="entry name" value="MFS_1"/>
    <property type="match status" value="1"/>
</dbReference>
<dbReference type="STRING" id="375175.AYR53_03720"/>
<dbReference type="PANTHER" id="PTHR23514">
    <property type="entry name" value="BYPASS OF STOP CODON PROTEIN 6"/>
    <property type="match status" value="1"/>
</dbReference>
<keyword evidence="8" id="KW-1185">Reference proteome</keyword>
<sequence length="397" mass="42726">MKKKQFIPLASGIYINYAILGMATIIISQYSSNFQKMWNTNLAGISTVISMIGIGRLITVLFAGDLSDRIGRKPTMIVGMVATIIFLIGLALSTSMIMAAIFALFLGVTNSFDDASSYPALTDAFESRAASMNSLVKAAMSLAQFVLPFIVAVAPDAKITLILMAIIIAVDIILIASSTFAAQTTKPAATKQKIAAAATKQTNNRPKMAIDGMALIILGFTISFTFYVYSQYLPNFGSTVLGLSAGTAKGLISWYAISSLCSVFITSVLVTKIRPMYLVTIYSAISLLFLILLVSAPSLLMIRITSIVIGFFAAGGIWQLGLTVLTQYFPLKKGKVTGYYSFATALTYFVGPFVSSFIINDTAVSVLRVFQIDVGVTLIGVAIILVVLLRNLKYHFI</sequence>